<evidence type="ECO:0000256" key="7">
    <source>
        <dbReference type="ARBA" id="ARBA00022989"/>
    </source>
</evidence>
<dbReference type="CDD" id="cd03505">
    <property type="entry name" value="Delta9-FADS-like"/>
    <property type="match status" value="1"/>
</dbReference>
<evidence type="ECO:0000256" key="12">
    <source>
        <dbReference type="ARBA" id="ARBA00023160"/>
    </source>
</evidence>
<comment type="domain">
    <text evidence="13">The histidine box domains are involved in binding the catalytic metal ions.</text>
</comment>
<evidence type="ECO:0000259" key="15">
    <source>
        <dbReference type="Pfam" id="PF00487"/>
    </source>
</evidence>
<dbReference type="Proteomes" id="UP000653454">
    <property type="component" value="Unassembled WGS sequence"/>
</dbReference>
<feature type="transmembrane region" description="Helical" evidence="14">
    <location>
        <begin position="217"/>
        <end position="237"/>
    </location>
</feature>
<evidence type="ECO:0000313" key="16">
    <source>
        <dbReference type="EMBL" id="CAG9133568.1"/>
    </source>
</evidence>
<dbReference type="PROSITE" id="PS00476">
    <property type="entry name" value="FATTY_ACID_DESATUR_1"/>
    <property type="match status" value="1"/>
</dbReference>
<evidence type="ECO:0000256" key="13">
    <source>
        <dbReference type="RuleBase" id="RU000581"/>
    </source>
</evidence>
<evidence type="ECO:0000256" key="5">
    <source>
        <dbReference type="ARBA" id="ARBA00022723"/>
    </source>
</evidence>
<sequence length="349" mass="40224">MCPKSPEQASVVEEREEKSAEFEKLIAPQAGPRKFNIVYFNLLTFGYWHLAGAYGLYLCFTSAKFATVLFAILTYTAAEIGITAGAHRLWSHKAYKAKLPLQIILMTFNTLAFQNSAIEWVRDHRLHHKYSDTDADPHNATRGFFYSHVGWLLVRKHSEVKKRGKTIDMSDMYSNPVLAFQKRYIVPWVILVTFLLPTVIPVYFWNESLWTSWHITMLRYVANLNATFLVNSAAHLWGYKPYDKNIMPAQNISVSLATFGEGFHNYHHVFPWDYKAAEMGNNRYNLTTKFIDFFAWIGWAYDLKSVSQELVVNRMRRTGDGSNLWGWGDKDMTEEDRTGALVTSKSGVE</sequence>
<keyword evidence="9" id="KW-0408">Iron</keyword>
<keyword evidence="17" id="KW-1185">Reference proteome</keyword>
<comment type="caution">
    <text evidence="16">The sequence shown here is derived from an EMBL/GenBank/DDBJ whole genome shotgun (WGS) entry which is preliminary data.</text>
</comment>
<evidence type="ECO:0000256" key="2">
    <source>
        <dbReference type="ARBA" id="ARBA00009295"/>
    </source>
</evidence>
<evidence type="ECO:0000313" key="17">
    <source>
        <dbReference type="Proteomes" id="UP000653454"/>
    </source>
</evidence>
<evidence type="ECO:0000256" key="1">
    <source>
        <dbReference type="ARBA" id="ARBA00004141"/>
    </source>
</evidence>
<accession>A0A8S4G3J3</accession>
<keyword evidence="6" id="KW-0276">Fatty acid metabolism</keyword>
<comment type="similarity">
    <text evidence="2 13">Belongs to the fatty acid desaturase type 1 family.</text>
</comment>
<keyword evidence="8 13" id="KW-0560">Oxidoreductase</keyword>
<evidence type="ECO:0000256" key="14">
    <source>
        <dbReference type="SAM" id="Phobius"/>
    </source>
</evidence>
<keyword evidence="10" id="KW-0443">Lipid metabolism</keyword>
<feature type="domain" description="Fatty acid desaturase" evidence="15">
    <location>
        <begin position="68"/>
        <end position="271"/>
    </location>
</feature>
<dbReference type="GO" id="GO:0005789">
    <property type="term" value="C:endoplasmic reticulum membrane"/>
    <property type="evidence" value="ECO:0007669"/>
    <property type="project" value="TreeGrafter"/>
</dbReference>
<dbReference type="InterPro" id="IPR005804">
    <property type="entry name" value="FA_desaturase_dom"/>
</dbReference>
<dbReference type="PRINTS" id="PR00075">
    <property type="entry name" value="FACDDSATRASE"/>
</dbReference>
<dbReference type="PANTHER" id="PTHR11351:SF31">
    <property type="entry name" value="DESATURASE 1, ISOFORM A-RELATED"/>
    <property type="match status" value="1"/>
</dbReference>
<dbReference type="Pfam" id="PF00487">
    <property type="entry name" value="FA_desaturase"/>
    <property type="match status" value="1"/>
</dbReference>
<evidence type="ECO:0000256" key="4">
    <source>
        <dbReference type="ARBA" id="ARBA00022692"/>
    </source>
</evidence>
<keyword evidence="4 13" id="KW-0812">Transmembrane</keyword>
<dbReference type="InterPro" id="IPR015876">
    <property type="entry name" value="Acyl-CoA_DS"/>
</dbReference>
<evidence type="ECO:0000256" key="9">
    <source>
        <dbReference type="ARBA" id="ARBA00023004"/>
    </source>
</evidence>
<dbReference type="GO" id="GO:0005506">
    <property type="term" value="F:iron ion binding"/>
    <property type="evidence" value="ECO:0007669"/>
    <property type="project" value="TreeGrafter"/>
</dbReference>
<keyword evidence="12 13" id="KW-0275">Fatty acid biosynthesis</keyword>
<evidence type="ECO:0000256" key="10">
    <source>
        <dbReference type="ARBA" id="ARBA00023098"/>
    </source>
</evidence>
<feature type="transmembrane region" description="Helical" evidence="14">
    <location>
        <begin position="65"/>
        <end position="87"/>
    </location>
</feature>
<keyword evidence="3 13" id="KW-0444">Lipid biosynthesis</keyword>
<comment type="cofactor">
    <cofactor evidence="13">
        <name>Fe(2+)</name>
        <dbReference type="ChEBI" id="CHEBI:29033"/>
    </cofactor>
</comment>
<keyword evidence="7 14" id="KW-1133">Transmembrane helix</keyword>
<comment type="subcellular location">
    <subcellularLocation>
        <location evidence="1">Membrane</location>
        <topology evidence="1">Multi-pass membrane protein</topology>
    </subcellularLocation>
</comment>
<dbReference type="PANTHER" id="PTHR11351">
    <property type="entry name" value="ACYL-COA DESATURASE"/>
    <property type="match status" value="1"/>
</dbReference>
<feature type="transmembrane region" description="Helical" evidence="14">
    <location>
        <begin position="37"/>
        <end position="58"/>
    </location>
</feature>
<evidence type="ECO:0000256" key="11">
    <source>
        <dbReference type="ARBA" id="ARBA00023136"/>
    </source>
</evidence>
<evidence type="ECO:0000256" key="6">
    <source>
        <dbReference type="ARBA" id="ARBA00022832"/>
    </source>
</evidence>
<name>A0A8S4G3J3_PLUXY</name>
<protein>
    <submittedName>
        <fullName evidence="16">(diamondback moth) hypothetical protein</fullName>
    </submittedName>
</protein>
<reference evidence="16" key="1">
    <citation type="submission" date="2020-11" db="EMBL/GenBank/DDBJ databases">
        <authorList>
            <person name="Whiteford S."/>
        </authorList>
    </citation>
    <scope>NUCLEOTIDE SEQUENCE</scope>
</reference>
<evidence type="ECO:0000256" key="8">
    <source>
        <dbReference type="ARBA" id="ARBA00023002"/>
    </source>
</evidence>
<dbReference type="EMBL" id="CAJHNJ030000064">
    <property type="protein sequence ID" value="CAG9133568.1"/>
    <property type="molecule type" value="Genomic_DNA"/>
</dbReference>
<feature type="transmembrane region" description="Helical" evidence="14">
    <location>
        <begin position="184"/>
        <end position="205"/>
    </location>
</feature>
<keyword evidence="11 14" id="KW-0472">Membrane</keyword>
<dbReference type="GO" id="GO:0004768">
    <property type="term" value="F:stearoyl-CoA 9-desaturase activity"/>
    <property type="evidence" value="ECO:0007669"/>
    <property type="project" value="TreeGrafter"/>
</dbReference>
<organism evidence="16 17">
    <name type="scientific">Plutella xylostella</name>
    <name type="common">Diamondback moth</name>
    <name type="synonym">Plutella maculipennis</name>
    <dbReference type="NCBI Taxonomy" id="51655"/>
    <lineage>
        <taxon>Eukaryota</taxon>
        <taxon>Metazoa</taxon>
        <taxon>Ecdysozoa</taxon>
        <taxon>Arthropoda</taxon>
        <taxon>Hexapoda</taxon>
        <taxon>Insecta</taxon>
        <taxon>Pterygota</taxon>
        <taxon>Neoptera</taxon>
        <taxon>Endopterygota</taxon>
        <taxon>Lepidoptera</taxon>
        <taxon>Glossata</taxon>
        <taxon>Ditrysia</taxon>
        <taxon>Yponomeutoidea</taxon>
        <taxon>Plutellidae</taxon>
        <taxon>Plutella</taxon>
    </lineage>
</organism>
<evidence type="ECO:0000256" key="3">
    <source>
        <dbReference type="ARBA" id="ARBA00022516"/>
    </source>
</evidence>
<dbReference type="InterPro" id="IPR001522">
    <property type="entry name" value="FADS-1_CS"/>
</dbReference>
<keyword evidence="5" id="KW-0479">Metal-binding</keyword>
<gene>
    <name evidence="16" type="ORF">PLXY2_LOCUS11810</name>
</gene>
<dbReference type="AlphaFoldDB" id="A0A8S4G3J3"/>
<proteinExistence type="inferred from homology"/>
<dbReference type="GO" id="GO:0006636">
    <property type="term" value="P:unsaturated fatty acid biosynthetic process"/>
    <property type="evidence" value="ECO:0007669"/>
    <property type="project" value="TreeGrafter"/>
</dbReference>